<dbReference type="FunFam" id="1.10.4160.10:FF:000002">
    <property type="entry name" value="Purine-cytosine permease fcyB"/>
    <property type="match status" value="1"/>
</dbReference>
<reference evidence="10" key="1">
    <citation type="submission" date="2020-10" db="EMBL/GenBank/DDBJ databases">
        <title>Taxonomic study of unclassified bacteria belonging to the class Ktedonobacteria.</title>
        <authorList>
            <person name="Yabe S."/>
            <person name="Wang C.M."/>
            <person name="Zheng Y."/>
            <person name="Sakai Y."/>
            <person name="Cavaletti L."/>
            <person name="Monciardini P."/>
            <person name="Donadio S."/>
        </authorList>
    </citation>
    <scope>NUCLEOTIDE SEQUENCE</scope>
    <source>
        <strain evidence="10">SOSP1-1</strain>
    </source>
</reference>
<evidence type="ECO:0000256" key="7">
    <source>
        <dbReference type="ARBA" id="ARBA00023136"/>
    </source>
</evidence>
<feature type="transmembrane region" description="Helical" evidence="9">
    <location>
        <begin position="396"/>
        <end position="417"/>
    </location>
</feature>
<comment type="caution">
    <text evidence="10">The sequence shown here is derived from an EMBL/GenBank/DDBJ whole genome shotgun (WGS) entry which is preliminary data.</text>
</comment>
<keyword evidence="6 9" id="KW-1133">Transmembrane helix</keyword>
<dbReference type="Proteomes" id="UP000612362">
    <property type="component" value="Unassembled WGS sequence"/>
</dbReference>
<feature type="transmembrane region" description="Helical" evidence="9">
    <location>
        <begin position="243"/>
        <end position="263"/>
    </location>
</feature>
<dbReference type="InterPro" id="IPR001248">
    <property type="entry name" value="Pur-cyt_permease"/>
</dbReference>
<comment type="similarity">
    <text evidence="2 8">Belongs to the purine-cytosine permease (2.A.39) family.</text>
</comment>
<feature type="transmembrane region" description="Helical" evidence="9">
    <location>
        <begin position="63"/>
        <end position="85"/>
    </location>
</feature>
<feature type="transmembrane region" description="Helical" evidence="9">
    <location>
        <begin position="283"/>
        <end position="304"/>
    </location>
</feature>
<evidence type="ECO:0000256" key="9">
    <source>
        <dbReference type="SAM" id="Phobius"/>
    </source>
</evidence>
<dbReference type="PANTHER" id="PTHR31806">
    <property type="entry name" value="PURINE-CYTOSINE PERMEASE FCY2-RELATED"/>
    <property type="match status" value="1"/>
</dbReference>
<evidence type="ECO:0000256" key="8">
    <source>
        <dbReference type="PIRNR" id="PIRNR002744"/>
    </source>
</evidence>
<proteinExistence type="inferred from homology"/>
<feature type="transmembrane region" description="Helical" evidence="9">
    <location>
        <begin position="146"/>
        <end position="164"/>
    </location>
</feature>
<accession>A0A8J3HY66</accession>
<name>A0A8J3HY66_9CHLR</name>
<feature type="transmembrane region" description="Helical" evidence="9">
    <location>
        <begin position="357"/>
        <end position="375"/>
    </location>
</feature>
<evidence type="ECO:0000256" key="5">
    <source>
        <dbReference type="ARBA" id="ARBA00022692"/>
    </source>
</evidence>
<evidence type="ECO:0000256" key="2">
    <source>
        <dbReference type="ARBA" id="ARBA00008974"/>
    </source>
</evidence>
<evidence type="ECO:0000256" key="6">
    <source>
        <dbReference type="ARBA" id="ARBA00022989"/>
    </source>
</evidence>
<keyword evidence="5 9" id="KW-0812">Transmembrane</keyword>
<feature type="transmembrane region" description="Helical" evidence="9">
    <location>
        <begin position="106"/>
        <end position="126"/>
    </location>
</feature>
<feature type="transmembrane region" description="Helical" evidence="9">
    <location>
        <begin position="176"/>
        <end position="196"/>
    </location>
</feature>
<keyword evidence="4" id="KW-0597">Phosphoprotein</keyword>
<keyword evidence="11" id="KW-1185">Reference proteome</keyword>
<dbReference type="Pfam" id="PF02133">
    <property type="entry name" value="Transp_cyt_pur"/>
    <property type="match status" value="1"/>
</dbReference>
<dbReference type="InterPro" id="IPR026030">
    <property type="entry name" value="Pur-cyt_permease_Fcy2/21/22"/>
</dbReference>
<feature type="transmembrane region" description="Helical" evidence="9">
    <location>
        <begin position="429"/>
        <end position="452"/>
    </location>
</feature>
<feature type="transmembrane region" description="Helical" evidence="9">
    <location>
        <begin position="37"/>
        <end position="57"/>
    </location>
</feature>
<dbReference type="PANTHER" id="PTHR31806:SF1">
    <property type="entry name" value="PURINE-CYTOSINE PERMEASE FCY2-RELATED"/>
    <property type="match status" value="1"/>
</dbReference>
<feature type="transmembrane region" description="Helical" evidence="9">
    <location>
        <begin position="202"/>
        <end position="223"/>
    </location>
</feature>
<evidence type="ECO:0000313" key="11">
    <source>
        <dbReference type="Proteomes" id="UP000612362"/>
    </source>
</evidence>
<evidence type="ECO:0000313" key="10">
    <source>
        <dbReference type="EMBL" id="GHO42802.1"/>
    </source>
</evidence>
<evidence type="ECO:0000256" key="3">
    <source>
        <dbReference type="ARBA" id="ARBA00022448"/>
    </source>
</evidence>
<dbReference type="Gene3D" id="1.10.4160.10">
    <property type="entry name" value="Hydantoin permease"/>
    <property type="match status" value="1"/>
</dbReference>
<dbReference type="RefSeq" id="WP_220192306.1">
    <property type="nucleotide sequence ID" value="NZ_BNJF01000001.1"/>
</dbReference>
<gene>
    <name evidence="10" type="ORF">KSX_09650</name>
</gene>
<dbReference type="EMBL" id="BNJF01000001">
    <property type="protein sequence ID" value="GHO42802.1"/>
    <property type="molecule type" value="Genomic_DNA"/>
</dbReference>
<organism evidence="10 11">
    <name type="scientific">Ktedonospora formicarum</name>
    <dbReference type="NCBI Taxonomy" id="2778364"/>
    <lineage>
        <taxon>Bacteria</taxon>
        <taxon>Bacillati</taxon>
        <taxon>Chloroflexota</taxon>
        <taxon>Ktedonobacteria</taxon>
        <taxon>Ktedonobacterales</taxon>
        <taxon>Ktedonobacteraceae</taxon>
        <taxon>Ktedonospora</taxon>
    </lineage>
</organism>
<sequence>MSTDTVLVSDLDKSIETHGIERVSPQARAHVRIFDNFTMWLSANLVISTVALGGLAVPVFKLGFWDGLAIIVIFNILGVLPVAFFSTMGPKLGLRQMTISRFSFGWVGSIVMSLFNVAACIGWSAVNVIVGGQLVEALSNGAVPRWLGIIIIAVLTTVVSIYGYKYVHRYERFAWIPMALIFALLAVIGGPHMAIVPTPVVSAAWISGLVSFGGAIYGFATGWSSYAADYNVNQPEETPASRVFWLTFLGVTIPCILLETLGLSLSTATVYGGKGGGDLLAAVLQPLGGFGTLLLALLALSVVANNIPNDYSLGLTIQVLGKSFQKINRAVWTLIGAVIYILIAVPAASNFNSTLENFLLLIAYWLGPWGIILFLEDRVFRKGKYNVEDWNTRSKLPVGWAALVSMALGLVGVYLGASQLLFTGPIAQLLGGYMDIGFELGVVFACIAYLILRPIELRQTQR</sequence>
<dbReference type="GO" id="GO:0022857">
    <property type="term" value="F:transmembrane transporter activity"/>
    <property type="evidence" value="ECO:0007669"/>
    <property type="project" value="InterPro"/>
</dbReference>
<keyword evidence="7 8" id="KW-0472">Membrane</keyword>
<dbReference type="AlphaFoldDB" id="A0A8J3HY66"/>
<evidence type="ECO:0000256" key="4">
    <source>
        <dbReference type="ARBA" id="ARBA00022553"/>
    </source>
</evidence>
<keyword evidence="3 8" id="KW-0813">Transport</keyword>
<dbReference type="GO" id="GO:0005886">
    <property type="term" value="C:plasma membrane"/>
    <property type="evidence" value="ECO:0007669"/>
    <property type="project" value="TreeGrafter"/>
</dbReference>
<protein>
    <submittedName>
        <fullName evidence="10">Cytosine permease</fullName>
    </submittedName>
</protein>
<comment type="subcellular location">
    <subcellularLocation>
        <location evidence="1">Membrane</location>
        <topology evidence="1">Multi-pass membrane protein</topology>
    </subcellularLocation>
</comment>
<evidence type="ECO:0000256" key="1">
    <source>
        <dbReference type="ARBA" id="ARBA00004141"/>
    </source>
</evidence>
<dbReference type="PIRSF" id="PIRSF002744">
    <property type="entry name" value="Pur-cyt_permease"/>
    <property type="match status" value="1"/>
</dbReference>
<feature type="transmembrane region" description="Helical" evidence="9">
    <location>
        <begin position="330"/>
        <end position="351"/>
    </location>
</feature>